<evidence type="ECO:0000313" key="2">
    <source>
        <dbReference type="Proteomes" id="UP000824202"/>
    </source>
</evidence>
<evidence type="ECO:0000313" key="1">
    <source>
        <dbReference type="EMBL" id="HIX02833.1"/>
    </source>
</evidence>
<reference evidence="1" key="1">
    <citation type="journal article" date="2021" name="PeerJ">
        <title>Extensive microbial diversity within the chicken gut microbiome revealed by metagenomics and culture.</title>
        <authorList>
            <person name="Gilroy R."/>
            <person name="Ravi A."/>
            <person name="Getino M."/>
            <person name="Pursley I."/>
            <person name="Horton D.L."/>
            <person name="Alikhan N.F."/>
            <person name="Baker D."/>
            <person name="Gharbi K."/>
            <person name="Hall N."/>
            <person name="Watson M."/>
            <person name="Adriaenssens E.M."/>
            <person name="Foster-Nyarko E."/>
            <person name="Jarju S."/>
            <person name="Secka A."/>
            <person name="Antonio M."/>
            <person name="Oren A."/>
            <person name="Chaudhuri R.R."/>
            <person name="La Ragione R."/>
            <person name="Hildebrand F."/>
            <person name="Pallen M.J."/>
        </authorList>
    </citation>
    <scope>NUCLEOTIDE SEQUENCE</scope>
    <source>
        <strain evidence="1">23274</strain>
    </source>
</reference>
<accession>A0A9D1UYJ9</accession>
<dbReference type="Proteomes" id="UP000824202">
    <property type="component" value="Unassembled WGS sequence"/>
</dbReference>
<organism evidence="1 2">
    <name type="scientific">Candidatus Odoribacter faecigallinarum</name>
    <dbReference type="NCBI Taxonomy" id="2838706"/>
    <lineage>
        <taxon>Bacteria</taxon>
        <taxon>Pseudomonadati</taxon>
        <taxon>Bacteroidota</taxon>
        <taxon>Bacteroidia</taxon>
        <taxon>Bacteroidales</taxon>
        <taxon>Odoribacteraceae</taxon>
        <taxon>Odoribacter</taxon>
    </lineage>
</organism>
<protein>
    <recommendedName>
        <fullName evidence="3">GIY-YIG domain-containing protein</fullName>
    </recommendedName>
</protein>
<evidence type="ECO:0008006" key="3">
    <source>
        <dbReference type="Google" id="ProtNLM"/>
    </source>
</evidence>
<feature type="non-terminal residue" evidence="1">
    <location>
        <position position="1"/>
    </location>
</feature>
<dbReference type="EMBL" id="DXFT01000035">
    <property type="protein sequence ID" value="HIX02833.1"/>
    <property type="molecule type" value="Genomic_DNA"/>
</dbReference>
<name>A0A9D1UYJ9_9BACT</name>
<dbReference type="AlphaFoldDB" id="A0A9D1UYJ9"/>
<reference evidence="1" key="2">
    <citation type="submission" date="2021-04" db="EMBL/GenBank/DDBJ databases">
        <authorList>
            <person name="Gilroy R."/>
        </authorList>
    </citation>
    <scope>NUCLEOTIDE SEQUENCE</scope>
    <source>
        <strain evidence="1">23274</strain>
    </source>
</reference>
<proteinExistence type="predicted"/>
<sequence length="183" mass="21661">NNSKSFLIHWYGPFKGENSLEDLKDWESTQNIEPSLYLIKGYKKYAKITNHFYIGKTIQGVSKRFANQGHHINELPRISEIWVGHFDNLEPNNKEILLAEQMLISYVGNEVGEQNILNKICLYVPSQNVYILSEWYNYKNLKRRERINKNSIAKLVPDVIAYRVTDDNQPLLYISEKLKKYWY</sequence>
<gene>
    <name evidence="1" type="ORF">H9863_01790</name>
</gene>
<comment type="caution">
    <text evidence="1">The sequence shown here is derived from an EMBL/GenBank/DDBJ whole genome shotgun (WGS) entry which is preliminary data.</text>
</comment>